<proteinExistence type="predicted"/>
<dbReference type="PANTHER" id="PTHR35046:SF18">
    <property type="entry name" value="RNA-DIRECTED DNA POLYMERASE"/>
    <property type="match status" value="1"/>
</dbReference>
<dbReference type="Gene3D" id="3.10.10.10">
    <property type="entry name" value="HIV Type 1 Reverse Transcriptase, subunit A, domain 1"/>
    <property type="match status" value="1"/>
</dbReference>
<evidence type="ECO:0000313" key="2">
    <source>
        <dbReference type="Proteomes" id="UP001151760"/>
    </source>
</evidence>
<organism evidence="1 2">
    <name type="scientific">Tanacetum coccineum</name>
    <dbReference type="NCBI Taxonomy" id="301880"/>
    <lineage>
        <taxon>Eukaryota</taxon>
        <taxon>Viridiplantae</taxon>
        <taxon>Streptophyta</taxon>
        <taxon>Embryophyta</taxon>
        <taxon>Tracheophyta</taxon>
        <taxon>Spermatophyta</taxon>
        <taxon>Magnoliopsida</taxon>
        <taxon>eudicotyledons</taxon>
        <taxon>Gunneridae</taxon>
        <taxon>Pentapetalae</taxon>
        <taxon>asterids</taxon>
        <taxon>campanulids</taxon>
        <taxon>Asterales</taxon>
        <taxon>Asteraceae</taxon>
        <taxon>Asteroideae</taxon>
        <taxon>Anthemideae</taxon>
        <taxon>Anthemidinae</taxon>
        <taxon>Tanacetum</taxon>
    </lineage>
</organism>
<dbReference type="InterPro" id="IPR043502">
    <property type="entry name" value="DNA/RNA_pol_sf"/>
</dbReference>
<sequence>MKIAGCYNIVQCLKLPTKKHPNPYRIGWIKSVGEINVTERCKVPFTIGKYKDEVVCDIVDMDACHILLGRPWEFDVNATHKGKDNTYSFRVNGVKKILVPLIENSKPKVLEEKRNNLMIMSHRDFEDEIKGESVIYAVVARGMIQEGVSNKIPEKLLPLMEEFQSLIPDELPSALPPMRNIQHQIDLVPGASLPNLPHYRMSPKENLILQEQVEDLLKKGLIRESMSPCAVPALLVPKKDGSWRMCVDSRAINKITIAYRFPIPRLDDMLDMLEGYKDILKD</sequence>
<dbReference type="PANTHER" id="PTHR35046">
    <property type="entry name" value="ZINC KNUCKLE (CCHC-TYPE) FAMILY PROTEIN"/>
    <property type="match status" value="1"/>
</dbReference>
<evidence type="ECO:0000313" key="1">
    <source>
        <dbReference type="EMBL" id="GJT95231.1"/>
    </source>
</evidence>
<dbReference type="CDD" id="cd00303">
    <property type="entry name" value="retropepsin_like"/>
    <property type="match status" value="1"/>
</dbReference>
<accession>A0ABQ5I667</accession>
<comment type="caution">
    <text evidence="1">The sequence shown here is derived from an EMBL/GenBank/DDBJ whole genome shotgun (WGS) entry which is preliminary data.</text>
</comment>
<reference evidence="1" key="1">
    <citation type="journal article" date="2022" name="Int. J. Mol. Sci.">
        <title>Draft Genome of Tanacetum Coccineum: Genomic Comparison of Closely Related Tanacetum-Family Plants.</title>
        <authorList>
            <person name="Yamashiro T."/>
            <person name="Shiraishi A."/>
            <person name="Nakayama K."/>
            <person name="Satake H."/>
        </authorList>
    </citation>
    <scope>NUCLEOTIDE SEQUENCE</scope>
</reference>
<dbReference type="SUPFAM" id="SSF56672">
    <property type="entry name" value="DNA/RNA polymerases"/>
    <property type="match status" value="1"/>
</dbReference>
<keyword evidence="2" id="KW-1185">Reference proteome</keyword>
<evidence type="ECO:0008006" key="3">
    <source>
        <dbReference type="Google" id="ProtNLM"/>
    </source>
</evidence>
<gene>
    <name evidence="1" type="ORF">Tco_1090749</name>
</gene>
<dbReference type="EMBL" id="BQNB010020369">
    <property type="protein sequence ID" value="GJT95231.1"/>
    <property type="molecule type" value="Genomic_DNA"/>
</dbReference>
<name>A0ABQ5I667_9ASTR</name>
<protein>
    <recommendedName>
        <fullName evidence="3">Transposon Ty3-I Gag-Pol polyprotein</fullName>
    </recommendedName>
</protein>
<dbReference type="Proteomes" id="UP001151760">
    <property type="component" value="Unassembled WGS sequence"/>
</dbReference>
<reference evidence="1" key="2">
    <citation type="submission" date="2022-01" db="EMBL/GenBank/DDBJ databases">
        <authorList>
            <person name="Yamashiro T."/>
            <person name="Shiraishi A."/>
            <person name="Satake H."/>
            <person name="Nakayama K."/>
        </authorList>
    </citation>
    <scope>NUCLEOTIDE SEQUENCE</scope>
</reference>